<protein>
    <recommendedName>
        <fullName evidence="4">Glycosyl hydrolase-like 10 domain-containing protein</fullName>
    </recommendedName>
</protein>
<keyword evidence="1" id="KW-0732">Signal</keyword>
<dbReference type="EMBL" id="CP042997">
    <property type="protein sequence ID" value="QEH35801.1"/>
    <property type="molecule type" value="Genomic_DNA"/>
</dbReference>
<organism evidence="2 3">
    <name type="scientific">Aquisphaera giovannonii</name>
    <dbReference type="NCBI Taxonomy" id="406548"/>
    <lineage>
        <taxon>Bacteria</taxon>
        <taxon>Pseudomonadati</taxon>
        <taxon>Planctomycetota</taxon>
        <taxon>Planctomycetia</taxon>
        <taxon>Isosphaerales</taxon>
        <taxon>Isosphaeraceae</taxon>
        <taxon>Aquisphaera</taxon>
    </lineage>
</organism>
<evidence type="ECO:0000256" key="1">
    <source>
        <dbReference type="SAM" id="SignalP"/>
    </source>
</evidence>
<feature type="signal peptide" evidence="1">
    <location>
        <begin position="1"/>
        <end position="23"/>
    </location>
</feature>
<gene>
    <name evidence="2" type="ORF">OJF2_43580</name>
</gene>
<evidence type="ECO:0000313" key="2">
    <source>
        <dbReference type="EMBL" id="QEH35801.1"/>
    </source>
</evidence>
<reference evidence="2 3" key="1">
    <citation type="submission" date="2019-08" db="EMBL/GenBank/DDBJ databases">
        <title>Deep-cultivation of Planctomycetes and their phenomic and genomic characterization uncovers novel biology.</title>
        <authorList>
            <person name="Wiegand S."/>
            <person name="Jogler M."/>
            <person name="Boedeker C."/>
            <person name="Pinto D."/>
            <person name="Vollmers J."/>
            <person name="Rivas-Marin E."/>
            <person name="Kohn T."/>
            <person name="Peeters S.H."/>
            <person name="Heuer A."/>
            <person name="Rast P."/>
            <person name="Oberbeckmann S."/>
            <person name="Bunk B."/>
            <person name="Jeske O."/>
            <person name="Meyerdierks A."/>
            <person name="Storesund J.E."/>
            <person name="Kallscheuer N."/>
            <person name="Luecker S."/>
            <person name="Lage O.M."/>
            <person name="Pohl T."/>
            <person name="Merkel B.J."/>
            <person name="Hornburger P."/>
            <person name="Mueller R.-W."/>
            <person name="Bruemmer F."/>
            <person name="Labrenz M."/>
            <person name="Spormann A.M."/>
            <person name="Op den Camp H."/>
            <person name="Overmann J."/>
            <person name="Amann R."/>
            <person name="Jetten M.S.M."/>
            <person name="Mascher T."/>
            <person name="Medema M.H."/>
            <person name="Devos D.P."/>
            <person name="Kaster A.-K."/>
            <person name="Ovreas L."/>
            <person name="Rohde M."/>
            <person name="Galperin M.Y."/>
            <person name="Jogler C."/>
        </authorList>
    </citation>
    <scope>NUCLEOTIDE SEQUENCE [LARGE SCALE GENOMIC DNA]</scope>
    <source>
        <strain evidence="2 3">OJF2</strain>
    </source>
</reference>
<name>A0A5B9W710_9BACT</name>
<accession>A0A5B9W710</accession>
<dbReference type="KEGG" id="agv:OJF2_43580"/>
<dbReference type="Proteomes" id="UP000324233">
    <property type="component" value="Chromosome"/>
</dbReference>
<dbReference type="RefSeq" id="WP_210420111.1">
    <property type="nucleotide sequence ID" value="NZ_CP042997.1"/>
</dbReference>
<dbReference type="Gene3D" id="3.20.20.80">
    <property type="entry name" value="Glycosidases"/>
    <property type="match status" value="1"/>
</dbReference>
<dbReference type="InterPro" id="IPR017853">
    <property type="entry name" value="GH"/>
</dbReference>
<dbReference type="SUPFAM" id="SSF51445">
    <property type="entry name" value="(Trans)glycosidases"/>
    <property type="match status" value="1"/>
</dbReference>
<dbReference type="AlphaFoldDB" id="A0A5B9W710"/>
<sequence precursor="true">MPRRGMGRVGVALLLAIAVDAMATRRAEAAGDEARRAVEVRGIYGGVPREILDRGRSPSDYGINAVWIGSGGLNRDAVAELKRQGAKVFAEFNTMHEASYLKDHPDAAPVGADGKPCPPPDGWQGVCPTHPGYRAARMAEFRRVLRDFDVDGIWLDYHHAHASWEQAEPALPDTCFCARCLARFAREAGVDLADRPAPEAARLLLGPLKARWVGWRCGVFTDWVREFRAIRDEVRPGALLGTFHCPWSEDDRGGALRAKLAIDLKAQAEYVDVFSPMPYHARFGHAADPDWIGRQVTWLGRHLGVRGVPGERIRIWPIVQLSDWGEPVPAGQVPDVIARGARPPATGLTAFAWGPLSKDWDKVERMGRAYRSLRP</sequence>
<evidence type="ECO:0008006" key="4">
    <source>
        <dbReference type="Google" id="ProtNLM"/>
    </source>
</evidence>
<keyword evidence="3" id="KW-1185">Reference proteome</keyword>
<feature type="chain" id="PRO_5023104860" description="Glycosyl hydrolase-like 10 domain-containing protein" evidence="1">
    <location>
        <begin position="24"/>
        <end position="375"/>
    </location>
</feature>
<evidence type="ECO:0000313" key="3">
    <source>
        <dbReference type="Proteomes" id="UP000324233"/>
    </source>
</evidence>
<proteinExistence type="predicted"/>